<dbReference type="InterPro" id="IPR032812">
    <property type="entry name" value="SbsA_Ig"/>
</dbReference>
<dbReference type="Proteomes" id="UP001596997">
    <property type="component" value="Unassembled WGS sequence"/>
</dbReference>
<evidence type="ECO:0000256" key="1">
    <source>
        <dbReference type="ARBA" id="ARBA00022729"/>
    </source>
</evidence>
<dbReference type="EMBL" id="JBHTJM010000005">
    <property type="protein sequence ID" value="MFD0963247.1"/>
    <property type="molecule type" value="Genomic_DNA"/>
</dbReference>
<gene>
    <name evidence="4" type="ORF">ACFQ1O_04405</name>
</gene>
<keyword evidence="1 2" id="KW-0732">Signal</keyword>
<keyword evidence="5" id="KW-1185">Reference proteome</keyword>
<feature type="signal peptide" evidence="2">
    <location>
        <begin position="1"/>
        <end position="20"/>
    </location>
</feature>
<dbReference type="PROSITE" id="PS51257">
    <property type="entry name" value="PROKAR_LIPOPROTEIN"/>
    <property type="match status" value="1"/>
</dbReference>
<evidence type="ECO:0000313" key="5">
    <source>
        <dbReference type="Proteomes" id="UP001596997"/>
    </source>
</evidence>
<feature type="chain" id="PRO_5046754220" evidence="2">
    <location>
        <begin position="21"/>
        <end position="533"/>
    </location>
</feature>
<dbReference type="Pfam" id="PF13205">
    <property type="entry name" value="Big_5"/>
    <property type="match status" value="1"/>
</dbReference>
<proteinExistence type="predicted"/>
<protein>
    <submittedName>
        <fullName evidence="4">Ig-like domain-containing protein</fullName>
    </submittedName>
</protein>
<comment type="caution">
    <text evidence="4">The sequence shown here is derived from an EMBL/GenBank/DDBJ whole genome shotgun (WGS) entry which is preliminary data.</text>
</comment>
<evidence type="ECO:0000313" key="4">
    <source>
        <dbReference type="EMBL" id="MFD0963247.1"/>
    </source>
</evidence>
<evidence type="ECO:0000256" key="2">
    <source>
        <dbReference type="SAM" id="SignalP"/>
    </source>
</evidence>
<accession>A0ABW3I0U1</accession>
<evidence type="ECO:0000259" key="3">
    <source>
        <dbReference type="Pfam" id="PF13205"/>
    </source>
</evidence>
<sequence>MKKIVLVLVFLALVVSCAKRGSPSGGKKDMEAPEIVKSFPENYSTNFNTKEIRINFNEYIKLKDLNKQLIVSPPLKYQPTIIPQSGASKQLKIKILDTLQENTTYSFNFGNSIVDNNEGNPFPFFRYVFSTGTEIDSLQLKGTVKDALNVDTDSYVSVLLYEIDSTYSDSTVYLKKPRYITNTLDSATTFQFNNIKKGTYKLIALKEESDNYVFNQKTDKIGFVETEITLPTSQEYELLLFKEIQNFKPLKPKHQKKNRIRFRYEGPYHEDISIKLLTDNLPEGYTSIITKEIETDTLNYWFKPSVELDSMLFSLKSKKVVDTFKVRMRKKIKADSLYFKKITQSLTVDEKYEISSSIPIIKIDKQKIQIMNKDSVLVPFKIEQNSFTNTIGFDFDKKEEDRYKITAYPEAFQDFYGGMNDTLTFKVSTKKLSAYGTIKLELFNTPKHSLLVQLVDKNGKIKYEQKGVGKTIFDFQNLNPATYNLRVVFDVNGNEKYDTGNYLNKLQPERVSYYPEEIEIRANWDRDYKFTLQ</sequence>
<feature type="domain" description="SbsA Ig-like" evidence="3">
    <location>
        <begin position="29"/>
        <end position="131"/>
    </location>
</feature>
<dbReference type="RefSeq" id="WP_377713762.1">
    <property type="nucleotide sequence ID" value="NZ_JBHTJM010000005.1"/>
</dbReference>
<reference evidence="5" key="1">
    <citation type="journal article" date="2019" name="Int. J. Syst. Evol. Microbiol.">
        <title>The Global Catalogue of Microorganisms (GCM) 10K type strain sequencing project: providing services to taxonomists for standard genome sequencing and annotation.</title>
        <authorList>
            <consortium name="The Broad Institute Genomics Platform"/>
            <consortium name="The Broad Institute Genome Sequencing Center for Infectious Disease"/>
            <person name="Wu L."/>
            <person name="Ma J."/>
        </authorList>
    </citation>
    <scope>NUCLEOTIDE SEQUENCE [LARGE SCALE GENOMIC DNA]</scope>
    <source>
        <strain evidence="5">CCUG 62114</strain>
    </source>
</reference>
<organism evidence="4 5">
    <name type="scientific">Pseudofulvibacter geojedonensis</name>
    <dbReference type="NCBI Taxonomy" id="1123758"/>
    <lineage>
        <taxon>Bacteria</taxon>
        <taxon>Pseudomonadati</taxon>
        <taxon>Bacteroidota</taxon>
        <taxon>Flavobacteriia</taxon>
        <taxon>Flavobacteriales</taxon>
        <taxon>Flavobacteriaceae</taxon>
        <taxon>Pseudofulvibacter</taxon>
    </lineage>
</organism>
<name>A0ABW3I0U1_9FLAO</name>